<dbReference type="GO" id="GO:0003755">
    <property type="term" value="F:peptidyl-prolyl cis-trans isomerase activity"/>
    <property type="evidence" value="ECO:0007669"/>
    <property type="project" value="InterPro"/>
</dbReference>
<dbReference type="GO" id="GO:0016018">
    <property type="term" value="F:cyclosporin A binding"/>
    <property type="evidence" value="ECO:0007669"/>
    <property type="project" value="TreeGrafter"/>
</dbReference>
<dbReference type="EMBL" id="OB793105">
    <property type="protein sequence ID" value="CAD7426081.1"/>
    <property type="molecule type" value="Genomic_DNA"/>
</dbReference>
<gene>
    <name evidence="3" type="ORF">TMSB3V08_LOCUS2977</name>
</gene>
<dbReference type="InterPro" id="IPR002130">
    <property type="entry name" value="Cyclophilin-type_PPIase_dom"/>
</dbReference>
<dbReference type="PANTHER" id="PTHR11071:SF561">
    <property type="entry name" value="PEPTIDYL-PROLYL CIS-TRANS ISOMERASE D-RELATED"/>
    <property type="match status" value="1"/>
</dbReference>
<dbReference type="AlphaFoldDB" id="A0A7R9HKS9"/>
<reference evidence="3" key="1">
    <citation type="submission" date="2020-11" db="EMBL/GenBank/DDBJ databases">
        <authorList>
            <person name="Tran Van P."/>
        </authorList>
    </citation>
    <scope>NUCLEOTIDE SEQUENCE</scope>
</reference>
<proteinExistence type="predicted"/>
<dbReference type="PRINTS" id="PR00153">
    <property type="entry name" value="CSAPPISMRASE"/>
</dbReference>
<protein>
    <recommendedName>
        <fullName evidence="2">PPIase cyclophilin-type domain-containing protein</fullName>
    </recommendedName>
</protein>
<name>A0A7R9HKS9_9NEOP</name>
<dbReference type="SUPFAM" id="SSF50891">
    <property type="entry name" value="Cyclophilin-like"/>
    <property type="match status" value="2"/>
</dbReference>
<feature type="region of interest" description="Disordered" evidence="1">
    <location>
        <begin position="1"/>
        <end position="20"/>
    </location>
</feature>
<evidence type="ECO:0000259" key="2">
    <source>
        <dbReference type="PROSITE" id="PS50072"/>
    </source>
</evidence>
<dbReference type="InterPro" id="IPR029000">
    <property type="entry name" value="Cyclophilin-like_dom_sf"/>
</dbReference>
<sequence length="430" mass="49082">MTQGTTLAEDYNSDDEEIEKPTYVKSEQDRHWAENENALKRISNFPRHWRKKRDMLEQEQKRKWSISCSIENLVATPVERPRCYFDIELATNFKLGRIVFELYSDYVPKAAANFLSLCQGDTKLSYKNTKFQQIIPGYLCQGGDVEFKSGSFNQENYEDNNFKLKHSGPGMGKVELEEVNPHLRGGRVENHLGKTTPSSPDRDSNLDLHDFSSRAQHDKRVSQAENKKLLQRINIINRTHGQESNYSMQVQECDYQRSQQYSRLFSKYLPNAVKQTEKRPATLQYSLMNQAQLSLMMPVRPRCFLDVKAEDGIPLGRMIIELYSDHVPKTTLNFLSLCKGDNGMSYRNSPFHCILPSLLCQAGDVVRFDGHGGMSIYGDTFPDENFDLKHVGPGNTTLSSNPDPPVFSSLVYCESNPLDHVATEAGLQKL</sequence>
<evidence type="ECO:0000313" key="3">
    <source>
        <dbReference type="EMBL" id="CAD7426081.1"/>
    </source>
</evidence>
<dbReference type="GO" id="GO:0005737">
    <property type="term" value="C:cytoplasm"/>
    <property type="evidence" value="ECO:0007669"/>
    <property type="project" value="TreeGrafter"/>
</dbReference>
<evidence type="ECO:0000256" key="1">
    <source>
        <dbReference type="SAM" id="MobiDB-lite"/>
    </source>
</evidence>
<dbReference type="Pfam" id="PF00160">
    <property type="entry name" value="Pro_isomerase"/>
    <property type="match status" value="2"/>
</dbReference>
<feature type="region of interest" description="Disordered" evidence="1">
    <location>
        <begin position="185"/>
        <end position="208"/>
    </location>
</feature>
<feature type="domain" description="PPIase cyclophilin-type" evidence="2">
    <location>
        <begin position="311"/>
        <end position="430"/>
    </location>
</feature>
<organism evidence="3">
    <name type="scientific">Timema monikensis</name>
    <dbReference type="NCBI Taxonomy" id="170555"/>
    <lineage>
        <taxon>Eukaryota</taxon>
        <taxon>Metazoa</taxon>
        <taxon>Ecdysozoa</taxon>
        <taxon>Arthropoda</taxon>
        <taxon>Hexapoda</taxon>
        <taxon>Insecta</taxon>
        <taxon>Pterygota</taxon>
        <taxon>Neoptera</taxon>
        <taxon>Polyneoptera</taxon>
        <taxon>Phasmatodea</taxon>
        <taxon>Timematodea</taxon>
        <taxon>Timematoidea</taxon>
        <taxon>Timematidae</taxon>
        <taxon>Timema</taxon>
    </lineage>
</organism>
<dbReference type="GO" id="GO:0006457">
    <property type="term" value="P:protein folding"/>
    <property type="evidence" value="ECO:0007669"/>
    <property type="project" value="TreeGrafter"/>
</dbReference>
<dbReference type="Gene3D" id="2.40.100.10">
    <property type="entry name" value="Cyclophilin-like"/>
    <property type="match status" value="2"/>
</dbReference>
<dbReference type="PANTHER" id="PTHR11071">
    <property type="entry name" value="PEPTIDYL-PROLYL CIS-TRANS ISOMERASE"/>
    <property type="match status" value="1"/>
</dbReference>
<dbReference type="PROSITE" id="PS50072">
    <property type="entry name" value="CSA_PPIASE_2"/>
    <property type="match status" value="2"/>
</dbReference>
<accession>A0A7R9HKS9</accession>
<feature type="domain" description="PPIase cyclophilin-type" evidence="2">
    <location>
        <begin position="95"/>
        <end position="255"/>
    </location>
</feature>